<keyword evidence="2" id="KW-1185">Reference proteome</keyword>
<name>A0A521FZC0_9BACT</name>
<accession>A0A521FZC0</accession>
<sequence>MDKERTRNVLQKLIESFPNPLEEKNFEVPNGKEQDFRNFLMELKQRGFIEATPSWGNMRENRGMILYILGIEITKEGRKFMEGQNEQSSQVFNIGVLNNASGTLNFAGRDINITNNADAEKIIQHLMEVIDKSDLPAEKKKSLTDSVKSMIADVTPNVLAGLFVEAVKAALPI</sequence>
<organism evidence="1 2">
    <name type="scientific">Candidatus Electronema aureum</name>
    <dbReference type="NCBI Taxonomy" id="2005002"/>
    <lineage>
        <taxon>Bacteria</taxon>
        <taxon>Pseudomonadati</taxon>
        <taxon>Thermodesulfobacteriota</taxon>
        <taxon>Desulfobulbia</taxon>
        <taxon>Desulfobulbales</taxon>
        <taxon>Desulfobulbaceae</taxon>
        <taxon>Candidatus Electronema</taxon>
    </lineage>
</organism>
<proteinExistence type="predicted"/>
<dbReference type="Proteomes" id="UP000316238">
    <property type="component" value="Unassembled WGS sequence"/>
</dbReference>
<gene>
    <name evidence="1" type="ORF">CDV28_13911</name>
</gene>
<comment type="caution">
    <text evidence="1">The sequence shown here is derived from an EMBL/GenBank/DDBJ whole genome shotgun (WGS) entry which is preliminary data.</text>
</comment>
<reference evidence="1" key="1">
    <citation type="submission" date="2017-07" db="EMBL/GenBank/DDBJ databases">
        <title>The cable genome - Insights into the physiology and evolution of filamentous bacteria capable of sulfide oxidation via long distance electron transfer.</title>
        <authorList>
            <person name="Thorup C."/>
            <person name="Bjerg J.T."/>
            <person name="Schreiber L."/>
            <person name="Nielsen L.P."/>
            <person name="Kjeldsen K.U."/>
            <person name="Boesen T."/>
            <person name="Boggild A."/>
            <person name="Meysman F."/>
            <person name="Geelhoed J."/>
            <person name="Schramm A."/>
        </authorList>
    </citation>
    <scope>NUCLEOTIDE SEQUENCE [LARGE SCALE GENOMIC DNA]</scope>
    <source>
        <strain evidence="1">GS</strain>
    </source>
</reference>
<evidence type="ECO:0000313" key="1">
    <source>
        <dbReference type="EMBL" id="TAA74112.1"/>
    </source>
</evidence>
<dbReference type="EMBL" id="NQJD01000039">
    <property type="protein sequence ID" value="TAA74112.1"/>
    <property type="molecule type" value="Genomic_DNA"/>
</dbReference>
<evidence type="ECO:0000313" key="2">
    <source>
        <dbReference type="Proteomes" id="UP000316238"/>
    </source>
</evidence>
<dbReference type="AlphaFoldDB" id="A0A521FZC0"/>
<protein>
    <submittedName>
        <fullName evidence="1">Uncharacterized protein</fullName>
    </submittedName>
</protein>